<dbReference type="GO" id="GO:1901135">
    <property type="term" value="P:carbohydrate derivative metabolic process"/>
    <property type="evidence" value="ECO:0007669"/>
    <property type="project" value="UniProtKB-ARBA"/>
</dbReference>
<dbReference type="Proteomes" id="UP000242133">
    <property type="component" value="Unassembled WGS sequence"/>
</dbReference>
<dbReference type="AlphaFoldDB" id="A0A2P8EWQ6"/>
<gene>
    <name evidence="2" type="ORF">CLV44_11097</name>
</gene>
<reference evidence="2 3" key="1">
    <citation type="submission" date="2018-03" db="EMBL/GenBank/DDBJ databases">
        <title>Genomic Encyclopedia of Archaeal and Bacterial Type Strains, Phase II (KMG-II): from individual species to whole genera.</title>
        <authorList>
            <person name="Goeker M."/>
        </authorList>
    </citation>
    <scope>NUCLEOTIDE SEQUENCE [LARGE SCALE GENOMIC DNA]</scope>
    <source>
        <strain evidence="2 3">DSM 17586</strain>
    </source>
</reference>
<sequence length="350" mass="39535">MITVMQVCGANKPGGAESHFLRFCLALDHTEAVRVIAVVRKGSWLAEQFKATSVRVYELPFMARWDLYTRYQLKRIAQREQAQVAQCWMSRAASLMPRVDGTLNLGRLGGYYALKNFTRMHWLVGATDDLARHIRDGGHPAERTAVIPNFVNPAKPEDPQCSQRLRQQLRLEGKKVLFTPARLHGVKGLDTAIAALTQLPEQYVYIIAGQGPEEASLQQQVTQLGLQQRVHFVGWTDNISQYCHISDLFIVPSRHEPFGSVLLEAWSHQLPLVSSDSQGASAITRHEDNALIFPKDDSAALVRHIMRLADDEALRQQLIHNGYETLNRHYATAPVMQAYIDLYRRMQAEG</sequence>
<organism evidence="2 3">
    <name type="scientific">Marinobacterium halophilum</name>
    <dbReference type="NCBI Taxonomy" id="267374"/>
    <lineage>
        <taxon>Bacteria</taxon>
        <taxon>Pseudomonadati</taxon>
        <taxon>Pseudomonadota</taxon>
        <taxon>Gammaproteobacteria</taxon>
        <taxon>Oceanospirillales</taxon>
        <taxon>Oceanospirillaceae</taxon>
        <taxon>Marinobacterium</taxon>
    </lineage>
</organism>
<dbReference type="RefSeq" id="WP_106591697.1">
    <property type="nucleotide sequence ID" value="NZ_PYGI01000010.1"/>
</dbReference>
<evidence type="ECO:0000313" key="3">
    <source>
        <dbReference type="Proteomes" id="UP000242133"/>
    </source>
</evidence>
<evidence type="ECO:0000313" key="2">
    <source>
        <dbReference type="EMBL" id="PSL13916.1"/>
    </source>
</evidence>
<dbReference type="Gene3D" id="3.40.50.2000">
    <property type="entry name" value="Glycogen Phosphorylase B"/>
    <property type="match status" value="2"/>
</dbReference>
<dbReference type="PANTHER" id="PTHR12526">
    <property type="entry name" value="GLYCOSYLTRANSFERASE"/>
    <property type="match status" value="1"/>
</dbReference>
<dbReference type="PANTHER" id="PTHR12526:SF637">
    <property type="entry name" value="GLYCOSYLTRANSFERASE EPSF-RELATED"/>
    <property type="match status" value="1"/>
</dbReference>
<accession>A0A2P8EWQ6</accession>
<dbReference type="SUPFAM" id="SSF53756">
    <property type="entry name" value="UDP-Glycosyltransferase/glycogen phosphorylase"/>
    <property type="match status" value="1"/>
</dbReference>
<protein>
    <recommendedName>
        <fullName evidence="1">Glycosyl transferase family 1 domain-containing protein</fullName>
    </recommendedName>
</protein>
<keyword evidence="3" id="KW-1185">Reference proteome</keyword>
<comment type="caution">
    <text evidence="2">The sequence shown here is derived from an EMBL/GenBank/DDBJ whole genome shotgun (WGS) entry which is preliminary data.</text>
</comment>
<dbReference type="InterPro" id="IPR001296">
    <property type="entry name" value="Glyco_trans_1"/>
</dbReference>
<name>A0A2P8EWQ6_9GAMM</name>
<dbReference type="EMBL" id="PYGI01000010">
    <property type="protein sequence ID" value="PSL13916.1"/>
    <property type="molecule type" value="Genomic_DNA"/>
</dbReference>
<proteinExistence type="predicted"/>
<dbReference type="Pfam" id="PF00534">
    <property type="entry name" value="Glycos_transf_1"/>
    <property type="match status" value="1"/>
</dbReference>
<feature type="domain" description="Glycosyl transferase family 1" evidence="1">
    <location>
        <begin position="165"/>
        <end position="324"/>
    </location>
</feature>
<dbReference type="GO" id="GO:0016757">
    <property type="term" value="F:glycosyltransferase activity"/>
    <property type="evidence" value="ECO:0007669"/>
    <property type="project" value="InterPro"/>
</dbReference>
<evidence type="ECO:0000259" key="1">
    <source>
        <dbReference type="Pfam" id="PF00534"/>
    </source>
</evidence>
<dbReference type="CDD" id="cd03811">
    <property type="entry name" value="GT4_GT28_WabH-like"/>
    <property type="match status" value="1"/>
</dbReference>
<dbReference type="OrthoDB" id="9795746at2"/>